<reference evidence="1" key="1">
    <citation type="submission" date="2021-06" db="EMBL/GenBank/DDBJ databases">
        <authorList>
            <person name="Kallberg Y."/>
            <person name="Tangrot J."/>
            <person name="Rosling A."/>
        </authorList>
    </citation>
    <scope>NUCLEOTIDE SEQUENCE</scope>
    <source>
        <strain evidence="1">BR232B</strain>
    </source>
</reference>
<dbReference type="AlphaFoldDB" id="A0A9N9CGW1"/>
<dbReference type="Proteomes" id="UP000789739">
    <property type="component" value="Unassembled WGS sequence"/>
</dbReference>
<name>A0A9N9CGW1_9GLOM</name>
<feature type="non-terminal residue" evidence="1">
    <location>
        <position position="1"/>
    </location>
</feature>
<comment type="caution">
    <text evidence="1">The sequence shown here is derived from an EMBL/GenBank/DDBJ whole genome shotgun (WGS) entry which is preliminary data.</text>
</comment>
<proteinExistence type="predicted"/>
<evidence type="ECO:0000313" key="1">
    <source>
        <dbReference type="EMBL" id="CAG8599618.1"/>
    </source>
</evidence>
<accession>A0A9N9CGW1</accession>
<keyword evidence="2" id="KW-1185">Reference proteome</keyword>
<organism evidence="1 2">
    <name type="scientific">Paraglomus brasilianum</name>
    <dbReference type="NCBI Taxonomy" id="144538"/>
    <lineage>
        <taxon>Eukaryota</taxon>
        <taxon>Fungi</taxon>
        <taxon>Fungi incertae sedis</taxon>
        <taxon>Mucoromycota</taxon>
        <taxon>Glomeromycotina</taxon>
        <taxon>Glomeromycetes</taxon>
        <taxon>Paraglomerales</taxon>
        <taxon>Paraglomeraceae</taxon>
        <taxon>Paraglomus</taxon>
    </lineage>
</organism>
<evidence type="ECO:0000313" key="2">
    <source>
        <dbReference type="Proteomes" id="UP000789739"/>
    </source>
</evidence>
<gene>
    <name evidence="1" type="ORF">PBRASI_LOCUS7566</name>
</gene>
<sequence>GPMTINLVQIGLMDRSGQNKYNIILNIQRTLTTRFIDQEAMEKFERTSTHILR</sequence>
<dbReference type="EMBL" id="CAJVPI010001188">
    <property type="protein sequence ID" value="CAG8599618.1"/>
    <property type="molecule type" value="Genomic_DNA"/>
</dbReference>
<protein>
    <submittedName>
        <fullName evidence="1">11253_t:CDS:1</fullName>
    </submittedName>
</protein>